<gene>
    <name evidence="6" type="ORF">AB1Y20_000513</name>
</gene>
<keyword evidence="7" id="KW-1185">Reference proteome</keyword>
<dbReference type="CDD" id="cd05992">
    <property type="entry name" value="PB1"/>
    <property type="match status" value="1"/>
</dbReference>
<dbReference type="InterPro" id="IPR009060">
    <property type="entry name" value="UBA-like_sf"/>
</dbReference>
<dbReference type="SUPFAM" id="SSF54277">
    <property type="entry name" value="CAD &amp; PB1 domains"/>
    <property type="match status" value="1"/>
</dbReference>
<dbReference type="CDD" id="cd14319">
    <property type="entry name" value="UBA_NBR1"/>
    <property type="match status" value="1"/>
</dbReference>
<keyword evidence="2" id="KW-0863">Zinc-finger</keyword>
<comment type="caution">
    <text evidence="6">The sequence shown here is derived from an EMBL/GenBank/DDBJ whole genome shotgun (WGS) entry which is preliminary data.</text>
</comment>
<feature type="domain" description="PB1" evidence="5">
    <location>
        <begin position="3"/>
        <end position="87"/>
    </location>
</feature>
<evidence type="ECO:0000259" key="5">
    <source>
        <dbReference type="PROSITE" id="PS51745"/>
    </source>
</evidence>
<dbReference type="CDD" id="cd14947">
    <property type="entry name" value="NBR1_like"/>
    <property type="match status" value="1"/>
</dbReference>
<dbReference type="Pfam" id="PF00564">
    <property type="entry name" value="PB1"/>
    <property type="match status" value="1"/>
</dbReference>
<feature type="compositionally biased region" description="Acidic residues" evidence="4">
    <location>
        <begin position="545"/>
        <end position="555"/>
    </location>
</feature>
<reference evidence="6 7" key="1">
    <citation type="journal article" date="2024" name="Science">
        <title>Giant polyketide synthase enzymes in the biosynthesis of giant marine polyether toxins.</title>
        <authorList>
            <person name="Fallon T.R."/>
            <person name="Shende V.V."/>
            <person name="Wierzbicki I.H."/>
            <person name="Pendleton A.L."/>
            <person name="Watervoot N.F."/>
            <person name="Auber R.P."/>
            <person name="Gonzalez D.J."/>
            <person name="Wisecaver J.H."/>
            <person name="Moore B.S."/>
        </authorList>
    </citation>
    <scope>NUCLEOTIDE SEQUENCE [LARGE SCALE GENOMIC DNA]</scope>
    <source>
        <strain evidence="6 7">12B1</strain>
    </source>
</reference>
<dbReference type="Pfam" id="PF24932">
    <property type="entry name" value="UBA_NBR1_C"/>
    <property type="match status" value="1"/>
</dbReference>
<dbReference type="InterPro" id="IPR000433">
    <property type="entry name" value="Znf_ZZ"/>
</dbReference>
<name>A0AB34KAM6_PRYPA</name>
<evidence type="ECO:0000313" key="7">
    <source>
        <dbReference type="Proteomes" id="UP001515480"/>
    </source>
</evidence>
<evidence type="ECO:0000256" key="2">
    <source>
        <dbReference type="ARBA" id="ARBA00022771"/>
    </source>
</evidence>
<dbReference type="Pfam" id="PF16158">
    <property type="entry name" value="N_BRCA1_IG"/>
    <property type="match status" value="1"/>
</dbReference>
<accession>A0AB34KAM6</accession>
<organism evidence="6 7">
    <name type="scientific">Prymnesium parvum</name>
    <name type="common">Toxic golden alga</name>
    <dbReference type="NCBI Taxonomy" id="97485"/>
    <lineage>
        <taxon>Eukaryota</taxon>
        <taxon>Haptista</taxon>
        <taxon>Haptophyta</taxon>
        <taxon>Prymnesiophyceae</taxon>
        <taxon>Prymnesiales</taxon>
        <taxon>Prymnesiaceae</taxon>
        <taxon>Prymnesium</taxon>
    </lineage>
</organism>
<dbReference type="InterPro" id="IPR056893">
    <property type="entry name" value="UBA_Nbr1_C"/>
</dbReference>
<feature type="compositionally biased region" description="Polar residues" evidence="4">
    <location>
        <begin position="561"/>
        <end position="571"/>
    </location>
</feature>
<dbReference type="AlphaFoldDB" id="A0AB34KAM6"/>
<dbReference type="Proteomes" id="UP001515480">
    <property type="component" value="Unassembled WGS sequence"/>
</dbReference>
<dbReference type="PANTHER" id="PTHR20930">
    <property type="entry name" value="OVARIAN CARCINOMA ANTIGEN CA125-RELATED"/>
    <property type="match status" value="1"/>
</dbReference>
<dbReference type="Gene3D" id="3.10.20.90">
    <property type="entry name" value="Phosphatidylinositol 3-kinase Catalytic Subunit, Chain A, domain 1"/>
    <property type="match status" value="1"/>
</dbReference>
<dbReference type="SMART" id="SM00666">
    <property type="entry name" value="PB1"/>
    <property type="match status" value="1"/>
</dbReference>
<dbReference type="InterPro" id="IPR032350">
    <property type="entry name" value="Nbr1_FW"/>
</dbReference>
<dbReference type="EMBL" id="JBGBPQ010000001">
    <property type="protein sequence ID" value="KAL1529569.1"/>
    <property type="molecule type" value="Genomic_DNA"/>
</dbReference>
<dbReference type="PANTHER" id="PTHR20930:SF0">
    <property type="entry name" value="PROTEIN ILRUN"/>
    <property type="match status" value="1"/>
</dbReference>
<dbReference type="InterPro" id="IPR000270">
    <property type="entry name" value="PB1_dom"/>
</dbReference>
<evidence type="ECO:0000256" key="1">
    <source>
        <dbReference type="ARBA" id="ARBA00022723"/>
    </source>
</evidence>
<feature type="region of interest" description="Disordered" evidence="4">
    <location>
        <begin position="621"/>
        <end position="643"/>
    </location>
</feature>
<dbReference type="InterPro" id="IPR013783">
    <property type="entry name" value="Ig-like_fold"/>
</dbReference>
<evidence type="ECO:0000256" key="3">
    <source>
        <dbReference type="ARBA" id="ARBA00022833"/>
    </source>
</evidence>
<keyword evidence="3" id="KW-0862">Zinc</keyword>
<protein>
    <recommendedName>
        <fullName evidence="5">PB1 domain-containing protein</fullName>
    </recommendedName>
</protein>
<feature type="region of interest" description="Disordered" evidence="4">
    <location>
        <begin position="539"/>
        <end position="582"/>
    </location>
</feature>
<dbReference type="Gene3D" id="2.60.40.10">
    <property type="entry name" value="Immunoglobulins"/>
    <property type="match status" value="1"/>
</dbReference>
<proteinExistence type="predicted"/>
<dbReference type="Gene3D" id="1.10.8.10">
    <property type="entry name" value="DNA helicase RuvA subunit, C-terminal domain"/>
    <property type="match status" value="1"/>
</dbReference>
<dbReference type="InterPro" id="IPR053793">
    <property type="entry name" value="PB1-like"/>
</dbReference>
<keyword evidence="1" id="KW-0479">Metal-binding</keyword>
<evidence type="ECO:0000313" key="6">
    <source>
        <dbReference type="EMBL" id="KAL1529569.1"/>
    </source>
</evidence>
<dbReference type="GO" id="GO:0008270">
    <property type="term" value="F:zinc ion binding"/>
    <property type="evidence" value="ECO:0007669"/>
    <property type="project" value="UniProtKB-KW"/>
</dbReference>
<dbReference type="SMART" id="SM00291">
    <property type="entry name" value="ZnF_ZZ"/>
    <property type="match status" value="2"/>
</dbReference>
<dbReference type="PROSITE" id="PS51745">
    <property type="entry name" value="PB1"/>
    <property type="match status" value="1"/>
</dbReference>
<dbReference type="SUPFAM" id="SSF46934">
    <property type="entry name" value="UBA-like"/>
    <property type="match status" value="1"/>
</dbReference>
<sequence length="733" mass="79612">MAPITCKLSYGDEIRRITFDKSSEVTYERMCNCVNDFFGLAPQSFKLQYTDDEGDTITMSTESEMKDAVKLVKLLDPIILRLYVKLRDSPPIKDTAPAKEPAGSTGRSNDSDLARTISHVAEHLPKVLEQLPSSPAYCSVMKNVCEHLPNFIESLPANVKAQMPNVELDVGATIAANIAKLQKELSGVSFSVHGGASGAPGTSGGMKSDGCGYGDPNVHPGITCDKSGMCPIVGPRFNLKGHDYDLCEAEFNKLDPAEQAKFVRIEPPFGRTYGCKKEGGGCPAKEAFKEAMRQGAGVHPGVTCDKSGMRPIVGPRFNLKGHNYDLCEAEFNKLDPAEQAKFVRIEPPVPPCMQWRKKGWPRGHSWGGHGWGGHGWGYGGHGWGSETQGGGFSGSHHAGAAPKLAARFVADVSIFDGTQMPAGTKFTKIWRLKNVGEVAWPAGTKLLFVGGDQMSAELTVPIDDESKIVMPGEEVDVAVDMIAPKELGRYLGYWRLVGPRERRRFGQRIWCHIQVVDPAASEQPEDPAAAEAEFYELMSRSSQGNDDEDDEENDGAEAMSTGAQTDVSLPTKTEEKSHSVASSAIMPGMSSEVSSATSSAISVHVERAAPTDVKIEVKTPGNTSLAKDEKRPDELLPMPADPPAVSEAESIATQLMQMGFEDKLVQLVMEKNSAIPFTEQIETCTRDLIQLSEWDSMLDDLEEMGFANREMNKRLLVKNDGSVKRTVKDLVGA</sequence>
<evidence type="ECO:0000256" key="4">
    <source>
        <dbReference type="SAM" id="MobiDB-lite"/>
    </source>
</evidence>